<sequence length="323" mass="36429">MNAAIQEGAMNPDGSIDEKKLDPVAQQAYQYAIEFYEKDHLLTRDQRSILAKTYSTVSYATLGLGWGTFFAVTSIPFYRQKIRTGSTKGTNVGIAMLFGIGAMMLTSPYFAIKTYNWQLEKLRQKDNACYEVASMLKPGETTKWMLYYQLTMDSPEHIMKDPRSKAAAELRTKTLYSGRDPMGLYSGPRAEMSKRRRELELEKRQQQQGVAPAAQPSEPAETQDETYEFKSVTPTDDDPFAEPVQEGKKWSSAWDRVREENGTQSSQSASSWDRLRSQSTIPNIGSSSPSASTPEGNSASQSDFDKLLDQERHQSDELENSKW</sequence>
<feature type="compositionally biased region" description="Basic and acidic residues" evidence="1">
    <location>
        <begin position="303"/>
        <end position="323"/>
    </location>
</feature>
<evidence type="ECO:0000313" key="4">
    <source>
        <dbReference type="Proteomes" id="UP000038830"/>
    </source>
</evidence>
<feature type="region of interest" description="Disordered" evidence="1">
    <location>
        <begin position="178"/>
        <end position="323"/>
    </location>
</feature>
<keyword evidence="2" id="KW-1133">Transmembrane helix</keyword>
<organism evidence="3 4">
    <name type="scientific">Cyberlindnera jadinii (strain ATCC 18201 / CBS 1600 / BCRC 20928 / JCM 3617 / NBRC 0987 / NRRL Y-1542)</name>
    <name type="common">Torula yeast</name>
    <name type="synonym">Candida utilis</name>
    <dbReference type="NCBI Taxonomy" id="983966"/>
    <lineage>
        <taxon>Eukaryota</taxon>
        <taxon>Fungi</taxon>
        <taxon>Dikarya</taxon>
        <taxon>Ascomycota</taxon>
        <taxon>Saccharomycotina</taxon>
        <taxon>Saccharomycetes</taxon>
        <taxon>Phaffomycetales</taxon>
        <taxon>Phaffomycetaceae</taxon>
        <taxon>Cyberlindnera</taxon>
    </lineage>
</organism>
<feature type="transmembrane region" description="Helical" evidence="2">
    <location>
        <begin position="90"/>
        <end position="112"/>
    </location>
</feature>
<evidence type="ECO:0008006" key="5">
    <source>
        <dbReference type="Google" id="ProtNLM"/>
    </source>
</evidence>
<keyword evidence="2" id="KW-0812">Transmembrane</keyword>
<dbReference type="InterPro" id="IPR012470">
    <property type="entry name" value="Pup1-like"/>
</dbReference>
<feature type="compositionally biased region" description="Basic and acidic residues" evidence="1">
    <location>
        <begin position="191"/>
        <end position="205"/>
    </location>
</feature>
<feature type="compositionally biased region" description="Basic and acidic residues" evidence="1">
    <location>
        <begin position="245"/>
        <end position="261"/>
    </location>
</feature>
<dbReference type="Proteomes" id="UP000038830">
    <property type="component" value="Unassembled WGS sequence"/>
</dbReference>
<dbReference type="Pfam" id="PF07954">
    <property type="entry name" value="DUF1689"/>
    <property type="match status" value="1"/>
</dbReference>
<feature type="compositionally biased region" description="Low complexity" evidence="1">
    <location>
        <begin position="206"/>
        <end position="216"/>
    </location>
</feature>
<evidence type="ECO:0000256" key="1">
    <source>
        <dbReference type="SAM" id="MobiDB-lite"/>
    </source>
</evidence>
<feature type="transmembrane region" description="Helical" evidence="2">
    <location>
        <begin position="57"/>
        <end position="78"/>
    </location>
</feature>
<feature type="compositionally biased region" description="Polar residues" evidence="1">
    <location>
        <begin position="262"/>
        <end position="302"/>
    </location>
</feature>
<keyword evidence="2" id="KW-0472">Membrane</keyword>
<accession>A0A0H5C6R7</accession>
<reference evidence="4" key="1">
    <citation type="journal article" date="2015" name="J. Biotechnol.">
        <title>The structure of the Cyberlindnera jadinii genome and its relation to Candida utilis analyzed by the occurrence of single nucleotide polymorphisms.</title>
        <authorList>
            <person name="Rupp O."/>
            <person name="Brinkrolf K."/>
            <person name="Buerth C."/>
            <person name="Kunigo M."/>
            <person name="Schneider J."/>
            <person name="Jaenicke S."/>
            <person name="Goesmann A."/>
            <person name="Puehler A."/>
            <person name="Jaeger K.-E."/>
            <person name="Ernst J.F."/>
        </authorList>
    </citation>
    <scope>NUCLEOTIDE SEQUENCE [LARGE SCALE GENOMIC DNA]</scope>
    <source>
        <strain evidence="4">ATCC 18201 / CBS 1600 / BCRC 20928 / JCM 3617 / NBRC 0987 / NRRL Y-1542</strain>
    </source>
</reference>
<evidence type="ECO:0000313" key="3">
    <source>
        <dbReference type="EMBL" id="CEP23796.1"/>
    </source>
</evidence>
<dbReference type="AlphaFoldDB" id="A0A0H5C6R7"/>
<evidence type="ECO:0000256" key="2">
    <source>
        <dbReference type="SAM" id="Phobius"/>
    </source>
</evidence>
<protein>
    <recommendedName>
        <fullName evidence="5">DUF1689-domain-containing protein</fullName>
    </recommendedName>
</protein>
<name>A0A0H5C6R7_CYBJN</name>
<dbReference type="EMBL" id="CDQK01000005">
    <property type="protein sequence ID" value="CEP23796.1"/>
    <property type="molecule type" value="Genomic_DNA"/>
</dbReference>
<proteinExistence type="predicted"/>
<gene>
    <name evidence="3" type="ORF">BN1211_4454</name>
</gene>